<dbReference type="InterPro" id="IPR003661">
    <property type="entry name" value="HisK_dim/P_dom"/>
</dbReference>
<keyword evidence="7" id="KW-0812">Transmembrane</keyword>
<protein>
    <recommendedName>
        <fullName evidence="2">histidine kinase</fullName>
        <ecNumber evidence="2">2.7.13.3</ecNumber>
    </recommendedName>
</protein>
<feature type="transmembrane region" description="Helical" evidence="7">
    <location>
        <begin position="209"/>
        <end position="228"/>
    </location>
</feature>
<dbReference type="AlphaFoldDB" id="A0A2H0N3H6"/>
<comment type="catalytic activity">
    <reaction evidence="1">
        <text>ATP + protein L-histidine = ADP + protein N-phospho-L-histidine.</text>
        <dbReference type="EC" id="2.7.13.3"/>
    </reaction>
</comment>
<name>A0A2H0N3H6_9BACT</name>
<keyword evidence="7" id="KW-0472">Membrane</keyword>
<evidence type="ECO:0000259" key="8">
    <source>
        <dbReference type="PROSITE" id="PS50109"/>
    </source>
</evidence>
<organism evidence="9 10">
    <name type="scientific">Candidatus Magasanikbacteria bacterium CG11_big_fil_rev_8_21_14_0_20_43_7</name>
    <dbReference type="NCBI Taxonomy" id="1974654"/>
    <lineage>
        <taxon>Bacteria</taxon>
        <taxon>Candidatus Magasanikiibacteriota</taxon>
    </lineage>
</organism>
<dbReference type="CDD" id="cd00082">
    <property type="entry name" value="HisKA"/>
    <property type="match status" value="1"/>
</dbReference>
<feature type="transmembrane region" description="Helical" evidence="7">
    <location>
        <begin position="180"/>
        <end position="203"/>
    </location>
</feature>
<dbReference type="PROSITE" id="PS50109">
    <property type="entry name" value="HIS_KIN"/>
    <property type="match status" value="1"/>
</dbReference>
<evidence type="ECO:0000256" key="2">
    <source>
        <dbReference type="ARBA" id="ARBA00012438"/>
    </source>
</evidence>
<dbReference type="Gene3D" id="1.10.287.130">
    <property type="match status" value="1"/>
</dbReference>
<keyword evidence="4" id="KW-0808">Transferase</keyword>
<dbReference type="SMART" id="SM00387">
    <property type="entry name" value="HATPase_c"/>
    <property type="match status" value="1"/>
</dbReference>
<feature type="transmembrane region" description="Helical" evidence="7">
    <location>
        <begin position="72"/>
        <end position="92"/>
    </location>
</feature>
<keyword evidence="6" id="KW-0902">Two-component regulatory system</keyword>
<evidence type="ECO:0000256" key="7">
    <source>
        <dbReference type="SAM" id="Phobius"/>
    </source>
</evidence>
<feature type="domain" description="Histidine kinase" evidence="8">
    <location>
        <begin position="322"/>
        <end position="541"/>
    </location>
</feature>
<evidence type="ECO:0000256" key="6">
    <source>
        <dbReference type="ARBA" id="ARBA00023012"/>
    </source>
</evidence>
<dbReference type="InterPro" id="IPR004358">
    <property type="entry name" value="Sig_transdc_His_kin-like_C"/>
</dbReference>
<dbReference type="CDD" id="cd00075">
    <property type="entry name" value="HATPase"/>
    <property type="match status" value="1"/>
</dbReference>
<dbReference type="InterPro" id="IPR003594">
    <property type="entry name" value="HATPase_dom"/>
</dbReference>
<dbReference type="Pfam" id="PF00512">
    <property type="entry name" value="HisKA"/>
    <property type="match status" value="1"/>
</dbReference>
<gene>
    <name evidence="9" type="ORF">COV60_00245</name>
</gene>
<dbReference type="SUPFAM" id="SSF55874">
    <property type="entry name" value="ATPase domain of HSP90 chaperone/DNA topoisomerase II/histidine kinase"/>
    <property type="match status" value="1"/>
</dbReference>
<keyword evidence="5" id="KW-0418">Kinase</keyword>
<keyword evidence="7" id="KW-1133">Transmembrane helix</keyword>
<evidence type="ECO:0000256" key="3">
    <source>
        <dbReference type="ARBA" id="ARBA00022553"/>
    </source>
</evidence>
<proteinExistence type="predicted"/>
<dbReference type="SUPFAM" id="SSF47384">
    <property type="entry name" value="Homodimeric domain of signal transducing histidine kinase"/>
    <property type="match status" value="1"/>
</dbReference>
<dbReference type="PANTHER" id="PTHR43711:SF31">
    <property type="entry name" value="HISTIDINE KINASE"/>
    <property type="match status" value="1"/>
</dbReference>
<dbReference type="FunFam" id="3.30.565.10:FF:000006">
    <property type="entry name" value="Sensor histidine kinase WalK"/>
    <property type="match status" value="1"/>
</dbReference>
<reference evidence="9 10" key="1">
    <citation type="submission" date="2017-09" db="EMBL/GenBank/DDBJ databases">
        <title>Depth-based differentiation of microbial function through sediment-hosted aquifers and enrichment of novel symbionts in the deep terrestrial subsurface.</title>
        <authorList>
            <person name="Probst A.J."/>
            <person name="Ladd B."/>
            <person name="Jarett J.K."/>
            <person name="Geller-Mcgrath D.E."/>
            <person name="Sieber C.M."/>
            <person name="Emerson J.B."/>
            <person name="Anantharaman K."/>
            <person name="Thomas B.C."/>
            <person name="Malmstrom R."/>
            <person name="Stieglmeier M."/>
            <person name="Klingl A."/>
            <person name="Woyke T."/>
            <person name="Ryan C.M."/>
            <person name="Banfield J.F."/>
        </authorList>
    </citation>
    <scope>NUCLEOTIDE SEQUENCE [LARGE SCALE GENOMIC DNA]</scope>
    <source>
        <strain evidence="9">CG11_big_fil_rev_8_21_14_0_20_43_7</strain>
    </source>
</reference>
<evidence type="ECO:0000256" key="4">
    <source>
        <dbReference type="ARBA" id="ARBA00022679"/>
    </source>
</evidence>
<dbReference type="Proteomes" id="UP000229782">
    <property type="component" value="Unassembled WGS sequence"/>
</dbReference>
<feature type="transmembrane region" description="Helical" evidence="7">
    <location>
        <begin position="147"/>
        <end position="168"/>
    </location>
</feature>
<evidence type="ECO:0000313" key="10">
    <source>
        <dbReference type="Proteomes" id="UP000229782"/>
    </source>
</evidence>
<feature type="transmembrane region" description="Helical" evidence="7">
    <location>
        <begin position="240"/>
        <end position="258"/>
    </location>
</feature>
<keyword evidence="3" id="KW-0597">Phosphoprotein</keyword>
<feature type="transmembrane region" description="Helical" evidence="7">
    <location>
        <begin position="42"/>
        <end position="60"/>
    </location>
</feature>
<dbReference type="InterPro" id="IPR005467">
    <property type="entry name" value="His_kinase_dom"/>
</dbReference>
<evidence type="ECO:0000256" key="1">
    <source>
        <dbReference type="ARBA" id="ARBA00000085"/>
    </source>
</evidence>
<dbReference type="PRINTS" id="PR00344">
    <property type="entry name" value="BCTRLSENSOR"/>
</dbReference>
<dbReference type="Pfam" id="PF16927">
    <property type="entry name" value="HisKA_7TM"/>
    <property type="match status" value="1"/>
</dbReference>
<evidence type="ECO:0000313" key="9">
    <source>
        <dbReference type="EMBL" id="PIR03453.1"/>
    </source>
</evidence>
<sequence>MGDFFITKDIEIILGMGTFLFTTYLGYFIYFQNRKSWTNRLFGLLVFLIDIYIVVNYFSLHPPIHTPDNQLMWIRIVMATTAIIGPILFFLAHTFPKKNIQLPFRYIVSLVLLMVTTVIFSLTPLVFHSIHYPGGEPTPIPGVGIPLFFVDFVGLIILSIIVLIRKYVKATGVEKRQFLLFLSGVFATFSLMAVTTVISVVIFKTSSTVFLGPIVPIFLMSFIAYGILHGNIFNTKVIATKLFVVIILIVLTAKVFFVESILGLLVDLFVLCNMVFFGNLLVTSVQREVREKEKTEKLASSLEAANLRLQEIDRQKTEFLSIASHQLRTPLSILKGYIELIQDGAYGKTTKKMLGVLDDMDQSNERLVKLVDEFLDITRIEQGRAKFVFEQKSINDLIADVVKELYQRAKDKGLEIVWKANAGITDICMDEEKVRHVIFNYIDNAIKYSETGKIQVSVAREDDGISVTVRDNGIGFEQEDQVNFFQKFYRGENVKGTNVNGTGLGIYVCRKFIEAHGGNVWAKSPGKGNGAEFGFWIPLKKDVEAHTGG</sequence>
<dbReference type="Pfam" id="PF02518">
    <property type="entry name" value="HATPase_c"/>
    <property type="match status" value="1"/>
</dbReference>
<dbReference type="InterPro" id="IPR036097">
    <property type="entry name" value="HisK_dim/P_sf"/>
</dbReference>
<dbReference type="EMBL" id="PCWM01000006">
    <property type="protein sequence ID" value="PIR03453.1"/>
    <property type="molecule type" value="Genomic_DNA"/>
</dbReference>
<dbReference type="InterPro" id="IPR031621">
    <property type="entry name" value="HisKA_7TM"/>
</dbReference>
<dbReference type="SMART" id="SM00388">
    <property type="entry name" value="HisKA"/>
    <property type="match status" value="1"/>
</dbReference>
<dbReference type="InterPro" id="IPR036890">
    <property type="entry name" value="HATPase_C_sf"/>
</dbReference>
<dbReference type="Gene3D" id="3.30.565.10">
    <property type="entry name" value="Histidine kinase-like ATPase, C-terminal domain"/>
    <property type="match status" value="1"/>
</dbReference>
<feature type="transmembrane region" description="Helical" evidence="7">
    <location>
        <begin position="12"/>
        <end position="30"/>
    </location>
</feature>
<dbReference type="PANTHER" id="PTHR43711">
    <property type="entry name" value="TWO-COMPONENT HISTIDINE KINASE"/>
    <property type="match status" value="1"/>
</dbReference>
<dbReference type="GO" id="GO:0000155">
    <property type="term" value="F:phosphorelay sensor kinase activity"/>
    <property type="evidence" value="ECO:0007669"/>
    <property type="project" value="InterPro"/>
</dbReference>
<dbReference type="EC" id="2.7.13.3" evidence="2"/>
<dbReference type="InterPro" id="IPR050736">
    <property type="entry name" value="Sensor_HK_Regulatory"/>
</dbReference>
<feature type="transmembrane region" description="Helical" evidence="7">
    <location>
        <begin position="104"/>
        <end position="127"/>
    </location>
</feature>
<accession>A0A2H0N3H6</accession>
<evidence type="ECO:0000256" key="5">
    <source>
        <dbReference type="ARBA" id="ARBA00022777"/>
    </source>
</evidence>
<comment type="caution">
    <text evidence="9">The sequence shown here is derived from an EMBL/GenBank/DDBJ whole genome shotgun (WGS) entry which is preliminary data.</text>
</comment>